<evidence type="ECO:0000256" key="1">
    <source>
        <dbReference type="SAM" id="Phobius"/>
    </source>
</evidence>
<proteinExistence type="predicted"/>
<sequence>MFSLPTLVSMSFVQMIPTWEIVKPIAVLIFLIITIWLAFRWRSQAAASQRVMLFRALIFFPFLGIFTLSVTSFLLFNLAIAYLDYRPVATYQSYYLVLAFWSLD</sequence>
<keyword evidence="1" id="KW-1133">Transmembrane helix</keyword>
<dbReference type="AlphaFoldDB" id="A0A9X4RKA7"/>
<reference evidence="2" key="1">
    <citation type="submission" date="2019-05" db="EMBL/GenBank/DDBJ databases">
        <title>Whole genome sequencing of Pseudanabaena catenata USMAC16.</title>
        <authorList>
            <person name="Khan Z."/>
            <person name="Omar W.M."/>
            <person name="Convey P."/>
            <person name="Merican F."/>
            <person name="Najimudin N."/>
        </authorList>
    </citation>
    <scope>NUCLEOTIDE SEQUENCE</scope>
    <source>
        <strain evidence="2">USMAC16</strain>
    </source>
</reference>
<organism evidence="2 3">
    <name type="scientific">Pseudanabaena catenata USMAC16</name>
    <dbReference type="NCBI Taxonomy" id="1855837"/>
    <lineage>
        <taxon>Bacteria</taxon>
        <taxon>Bacillati</taxon>
        <taxon>Cyanobacteriota</taxon>
        <taxon>Cyanophyceae</taxon>
        <taxon>Pseudanabaenales</taxon>
        <taxon>Pseudanabaenaceae</taxon>
        <taxon>Pseudanabaena</taxon>
    </lineage>
</organism>
<protein>
    <submittedName>
        <fullName evidence="2">Uncharacterized protein</fullName>
    </submittedName>
</protein>
<feature type="transmembrane region" description="Helical" evidence="1">
    <location>
        <begin position="21"/>
        <end position="41"/>
    </location>
</feature>
<accession>A0A9X4RKA7</accession>
<keyword evidence="1" id="KW-0812">Transmembrane</keyword>
<keyword evidence="3" id="KW-1185">Reference proteome</keyword>
<dbReference type="Proteomes" id="UP001152872">
    <property type="component" value="Unassembled WGS sequence"/>
</dbReference>
<dbReference type="RefSeq" id="WP_277909293.1">
    <property type="nucleotide sequence ID" value="NZ_VBTY01000338.1"/>
</dbReference>
<comment type="caution">
    <text evidence="2">The sequence shown here is derived from an EMBL/GenBank/DDBJ whole genome shotgun (WGS) entry which is preliminary data.</text>
</comment>
<evidence type="ECO:0000313" key="2">
    <source>
        <dbReference type="EMBL" id="MDG3497352.1"/>
    </source>
</evidence>
<keyword evidence="1" id="KW-0472">Membrane</keyword>
<gene>
    <name evidence="2" type="ORF">FEV09_22735</name>
</gene>
<evidence type="ECO:0000313" key="3">
    <source>
        <dbReference type="Proteomes" id="UP001152872"/>
    </source>
</evidence>
<dbReference type="EMBL" id="VBTY01000338">
    <property type="protein sequence ID" value="MDG3497352.1"/>
    <property type="molecule type" value="Genomic_DNA"/>
</dbReference>
<feature type="transmembrane region" description="Helical" evidence="1">
    <location>
        <begin position="53"/>
        <end position="83"/>
    </location>
</feature>
<name>A0A9X4RKA7_9CYAN</name>